<proteinExistence type="inferred from homology"/>
<keyword evidence="10 11" id="KW-0472">Membrane</keyword>
<evidence type="ECO:0000256" key="8">
    <source>
        <dbReference type="ARBA" id="ARBA00022989"/>
    </source>
</evidence>
<dbReference type="PANTHER" id="PTHR12966:SF0">
    <property type="entry name" value="NADH DEHYDROGENASE [UBIQUINONE] 1 ALPHA SUBCOMPLEX SUBUNIT 13"/>
    <property type="match status" value="1"/>
</dbReference>
<dbReference type="Pfam" id="PF06212">
    <property type="entry name" value="GRIM-19"/>
    <property type="match status" value="1"/>
</dbReference>
<name>A0ABR1FAL8_9ASCO</name>
<comment type="caution">
    <text evidence="12">The sequence shown here is derived from an EMBL/GenBank/DDBJ whole genome shotgun (WGS) entry which is preliminary data.</text>
</comment>
<reference evidence="12 13" key="1">
    <citation type="submission" date="2024-03" db="EMBL/GenBank/DDBJ databases">
        <title>Genome-scale model development and genomic sequencing of the oleaginous clade Lipomyces.</title>
        <authorList>
            <consortium name="Lawrence Berkeley National Laboratory"/>
            <person name="Czajka J.J."/>
            <person name="Han Y."/>
            <person name="Kim J."/>
            <person name="Mondo S.J."/>
            <person name="Hofstad B.A."/>
            <person name="Robles A."/>
            <person name="Haridas S."/>
            <person name="Riley R."/>
            <person name="LaButti K."/>
            <person name="Pangilinan J."/>
            <person name="Andreopoulos W."/>
            <person name="Lipzen A."/>
            <person name="Yan J."/>
            <person name="Wang M."/>
            <person name="Ng V."/>
            <person name="Grigoriev I.V."/>
            <person name="Spatafora J.W."/>
            <person name="Magnuson J.K."/>
            <person name="Baker S.E."/>
            <person name="Pomraning K.R."/>
        </authorList>
    </citation>
    <scope>NUCLEOTIDE SEQUENCE [LARGE SCALE GENOMIC DNA]</scope>
    <source>
        <strain evidence="12 13">Phaff 52-87</strain>
    </source>
</reference>
<dbReference type="InterPro" id="IPR009346">
    <property type="entry name" value="GRIM-19"/>
</dbReference>
<evidence type="ECO:0000256" key="1">
    <source>
        <dbReference type="ARBA" id="ARBA00004298"/>
    </source>
</evidence>
<dbReference type="EMBL" id="JBBJBU010000002">
    <property type="protein sequence ID" value="KAK7206879.1"/>
    <property type="molecule type" value="Genomic_DNA"/>
</dbReference>
<evidence type="ECO:0000256" key="11">
    <source>
        <dbReference type="RuleBase" id="RU368034"/>
    </source>
</evidence>
<dbReference type="PANTHER" id="PTHR12966">
    <property type="entry name" value="NADH DEHYDROGENASE UBIQUINONE 1 ALPHA SUBCOMPLEX SUBUNIT 13"/>
    <property type="match status" value="1"/>
</dbReference>
<sequence>MSYHQDLPPKGGYPDVQWKRNLPSRGFRPSIYLAIMGVVSLLSVIPMSKGFRERREYSREKAWARLSLLPLLQAEADRDYVRRITALTKREQELMKDHPDWADNKPVFNDGRSRFPSYVALEATKN</sequence>
<keyword evidence="13" id="KW-1185">Reference proteome</keyword>
<keyword evidence="8 11" id="KW-1133">Transmembrane helix</keyword>
<keyword evidence="6 11" id="KW-0999">Mitochondrion inner membrane</keyword>
<keyword evidence="3 11" id="KW-0813">Transport</keyword>
<evidence type="ECO:0000256" key="6">
    <source>
        <dbReference type="ARBA" id="ARBA00022792"/>
    </source>
</evidence>
<evidence type="ECO:0000256" key="5">
    <source>
        <dbReference type="ARBA" id="ARBA00022692"/>
    </source>
</evidence>
<protein>
    <recommendedName>
        <fullName evidence="11">NADH dehydrogenase [ubiquinone] 1 alpha subcomplex subunit 13</fullName>
    </recommendedName>
</protein>
<evidence type="ECO:0000256" key="2">
    <source>
        <dbReference type="ARBA" id="ARBA00007312"/>
    </source>
</evidence>
<evidence type="ECO:0000256" key="3">
    <source>
        <dbReference type="ARBA" id="ARBA00022448"/>
    </source>
</evidence>
<evidence type="ECO:0000256" key="4">
    <source>
        <dbReference type="ARBA" id="ARBA00022660"/>
    </source>
</evidence>
<keyword evidence="5 11" id="KW-0812">Transmembrane</keyword>
<evidence type="ECO:0000313" key="13">
    <source>
        <dbReference type="Proteomes" id="UP001498771"/>
    </source>
</evidence>
<comment type="similarity">
    <text evidence="2 11">Belongs to the complex I NDUFA13 subunit family.</text>
</comment>
<evidence type="ECO:0000256" key="9">
    <source>
        <dbReference type="ARBA" id="ARBA00023128"/>
    </source>
</evidence>
<accession>A0ABR1FAL8</accession>
<keyword evidence="9 11" id="KW-0496">Mitochondrion</keyword>
<dbReference type="GeneID" id="90039537"/>
<gene>
    <name evidence="12" type="ORF">BZA70DRAFT_288327</name>
</gene>
<dbReference type="RefSeq" id="XP_064769912.1">
    <property type="nucleotide sequence ID" value="XM_064914025.1"/>
</dbReference>
<organism evidence="12 13">
    <name type="scientific">Myxozyma melibiosi</name>
    <dbReference type="NCBI Taxonomy" id="54550"/>
    <lineage>
        <taxon>Eukaryota</taxon>
        <taxon>Fungi</taxon>
        <taxon>Dikarya</taxon>
        <taxon>Ascomycota</taxon>
        <taxon>Saccharomycotina</taxon>
        <taxon>Lipomycetes</taxon>
        <taxon>Lipomycetales</taxon>
        <taxon>Lipomycetaceae</taxon>
        <taxon>Myxozyma</taxon>
    </lineage>
</organism>
<keyword evidence="7 11" id="KW-0249">Electron transport</keyword>
<evidence type="ECO:0000256" key="10">
    <source>
        <dbReference type="ARBA" id="ARBA00023136"/>
    </source>
</evidence>
<feature type="transmembrane region" description="Helical" evidence="11">
    <location>
        <begin position="31"/>
        <end position="51"/>
    </location>
</feature>
<dbReference type="Proteomes" id="UP001498771">
    <property type="component" value="Unassembled WGS sequence"/>
</dbReference>
<comment type="function">
    <text evidence="11">Complex I functions in the transfer of electrons from NADH to the respiratory chain. Accessory subunit of the mitochondrial membrane respiratory chain NADH dehydrogenase (Complex I), that is believed not to be involved in catalysis.</text>
</comment>
<evidence type="ECO:0000313" key="12">
    <source>
        <dbReference type="EMBL" id="KAK7206879.1"/>
    </source>
</evidence>
<evidence type="ECO:0000256" key="7">
    <source>
        <dbReference type="ARBA" id="ARBA00022982"/>
    </source>
</evidence>
<keyword evidence="4 11" id="KW-0679">Respiratory chain</keyword>
<comment type="subcellular location">
    <subcellularLocation>
        <location evidence="1 11">Mitochondrion inner membrane</location>
        <topology evidence="1 11">Single-pass membrane protein</topology>
        <orientation evidence="1 11">Matrix side</orientation>
    </subcellularLocation>
</comment>